<dbReference type="AlphaFoldDB" id="A0A1F5DNF1"/>
<gene>
    <name evidence="1" type="ORF">A2V71_02540</name>
</gene>
<organism evidence="1 2">
    <name type="scientific">Candidatus Berkelbacteria bacterium RBG_13_40_8</name>
    <dbReference type="NCBI Taxonomy" id="1797467"/>
    <lineage>
        <taxon>Bacteria</taxon>
        <taxon>Candidatus Berkelbacteria</taxon>
    </lineage>
</organism>
<dbReference type="EMBL" id="MEZT01000018">
    <property type="protein sequence ID" value="OGD56541.1"/>
    <property type="molecule type" value="Genomic_DNA"/>
</dbReference>
<evidence type="ECO:0000313" key="1">
    <source>
        <dbReference type="EMBL" id="OGD56541.1"/>
    </source>
</evidence>
<protein>
    <submittedName>
        <fullName evidence="1">Uncharacterized protein</fullName>
    </submittedName>
</protein>
<reference evidence="1 2" key="1">
    <citation type="journal article" date="2016" name="Nat. Commun.">
        <title>Thousands of microbial genomes shed light on interconnected biogeochemical processes in an aquifer system.</title>
        <authorList>
            <person name="Anantharaman K."/>
            <person name="Brown C.T."/>
            <person name="Hug L.A."/>
            <person name="Sharon I."/>
            <person name="Castelle C.J."/>
            <person name="Probst A.J."/>
            <person name="Thomas B.C."/>
            <person name="Singh A."/>
            <person name="Wilkins M.J."/>
            <person name="Karaoz U."/>
            <person name="Brodie E.L."/>
            <person name="Williams K.H."/>
            <person name="Hubbard S.S."/>
            <person name="Banfield J.F."/>
        </authorList>
    </citation>
    <scope>NUCLEOTIDE SEQUENCE [LARGE SCALE GENOMIC DNA]</scope>
</reference>
<evidence type="ECO:0000313" key="2">
    <source>
        <dbReference type="Proteomes" id="UP000178764"/>
    </source>
</evidence>
<name>A0A1F5DNF1_9BACT</name>
<proteinExistence type="predicted"/>
<comment type="caution">
    <text evidence="1">The sequence shown here is derived from an EMBL/GenBank/DDBJ whole genome shotgun (WGS) entry which is preliminary data.</text>
</comment>
<accession>A0A1F5DNF1</accession>
<sequence length="180" mass="20851">MIKGGVGGGNTKTGLNFEKRHDILVLLNKLKGYSVKGNIIFYNGQEVARSYRKNSLYKYLESKKVDYKKIISKRLLPDEALYVIVNNTLFVIEIKFQHGAGSVDEKLQTCDFKRKQYAKLMAPLNIEVEYIYILNNWFRRPEYKDTLDYVISVGCQFYFQYLPLQKLGLPVPKLNPPGKI</sequence>
<dbReference type="Proteomes" id="UP000178764">
    <property type="component" value="Unassembled WGS sequence"/>
</dbReference>